<dbReference type="Proteomes" id="UP000244161">
    <property type="component" value="Unassembled WGS sequence"/>
</dbReference>
<dbReference type="RefSeq" id="WP_108032671.1">
    <property type="nucleotide sequence ID" value="NZ_QAOM01000009.1"/>
</dbReference>
<keyword evidence="2" id="KW-1185">Reference proteome</keyword>
<dbReference type="AlphaFoldDB" id="A0A2T5IKJ7"/>
<proteinExistence type="predicted"/>
<name>A0A2T5IKJ7_9LACT</name>
<evidence type="ECO:0008006" key="3">
    <source>
        <dbReference type="Google" id="ProtNLM"/>
    </source>
</evidence>
<gene>
    <name evidence="1" type="ORF">C8U37_10999</name>
</gene>
<sequence>MPIAIFYLFLSQMMLFGLIRIYENQLYLYRLTENHYKAQTLLAYTDYWLKDHNKASTPENRIVPAVLSFEEGIVHCVADATGKVTATVILQNAYSETLVLEIMFPE</sequence>
<evidence type="ECO:0000313" key="2">
    <source>
        <dbReference type="Proteomes" id="UP000244161"/>
    </source>
</evidence>
<reference evidence="1 2" key="1">
    <citation type="submission" date="2018-04" db="EMBL/GenBank/DDBJ databases">
        <title>Genomic Encyclopedia of Archaeal and Bacterial Type Strains, Phase II (KMG-II): from individual species to whole genera.</title>
        <authorList>
            <person name="Goeker M."/>
        </authorList>
    </citation>
    <scope>NUCLEOTIDE SEQUENCE [LARGE SCALE GENOMIC DNA]</scope>
    <source>
        <strain evidence="1 2">DSM 18806</strain>
    </source>
</reference>
<organism evidence="1 2">
    <name type="scientific">Trichococcus patagoniensis</name>
    <dbReference type="NCBI Taxonomy" id="382641"/>
    <lineage>
        <taxon>Bacteria</taxon>
        <taxon>Bacillati</taxon>
        <taxon>Bacillota</taxon>
        <taxon>Bacilli</taxon>
        <taxon>Lactobacillales</taxon>
        <taxon>Carnobacteriaceae</taxon>
        <taxon>Trichococcus</taxon>
    </lineage>
</organism>
<dbReference type="OrthoDB" id="2167893at2"/>
<evidence type="ECO:0000313" key="1">
    <source>
        <dbReference type="EMBL" id="PTQ84330.1"/>
    </source>
</evidence>
<protein>
    <recommendedName>
        <fullName evidence="3">Competence protein ComGF</fullName>
    </recommendedName>
</protein>
<accession>A0A2T5IKJ7</accession>
<dbReference type="EMBL" id="QAOM01000009">
    <property type="protein sequence ID" value="PTQ84330.1"/>
    <property type="molecule type" value="Genomic_DNA"/>
</dbReference>
<comment type="caution">
    <text evidence="1">The sequence shown here is derived from an EMBL/GenBank/DDBJ whole genome shotgun (WGS) entry which is preliminary data.</text>
</comment>